<dbReference type="EMBL" id="GGFJ01014733">
    <property type="protein sequence ID" value="MBW63874.1"/>
    <property type="molecule type" value="Transcribed_RNA"/>
</dbReference>
<protein>
    <submittedName>
        <fullName evidence="2">Putative secreted protein</fullName>
    </submittedName>
</protein>
<feature type="signal peptide" evidence="1">
    <location>
        <begin position="1"/>
        <end position="18"/>
    </location>
</feature>
<sequence length="68" mass="7425">MMSTVVVMMALFAPYSAAIFSTRSPRYLLVDRGEHLGFLGFNLNRAPPGYGATVASTFEKPSSHRVSD</sequence>
<keyword evidence="1" id="KW-0732">Signal</keyword>
<proteinExistence type="predicted"/>
<reference evidence="2" key="1">
    <citation type="submission" date="2018-01" db="EMBL/GenBank/DDBJ databases">
        <title>An insight into the sialome of Amazonian anophelines.</title>
        <authorList>
            <person name="Ribeiro J.M."/>
            <person name="Scarpassa V."/>
            <person name="Calvo E."/>
        </authorList>
    </citation>
    <scope>NUCLEOTIDE SEQUENCE</scope>
    <source>
        <tissue evidence="2">Salivary glands</tissue>
    </source>
</reference>
<dbReference type="AlphaFoldDB" id="A0A2M4CEY4"/>
<organism evidence="2">
    <name type="scientific">Anopheles marajoara</name>
    <dbReference type="NCBI Taxonomy" id="58244"/>
    <lineage>
        <taxon>Eukaryota</taxon>
        <taxon>Metazoa</taxon>
        <taxon>Ecdysozoa</taxon>
        <taxon>Arthropoda</taxon>
        <taxon>Hexapoda</taxon>
        <taxon>Insecta</taxon>
        <taxon>Pterygota</taxon>
        <taxon>Neoptera</taxon>
        <taxon>Endopterygota</taxon>
        <taxon>Diptera</taxon>
        <taxon>Nematocera</taxon>
        <taxon>Culicoidea</taxon>
        <taxon>Culicidae</taxon>
        <taxon>Anophelinae</taxon>
        <taxon>Anopheles</taxon>
    </lineage>
</organism>
<evidence type="ECO:0000256" key="1">
    <source>
        <dbReference type="SAM" id="SignalP"/>
    </source>
</evidence>
<evidence type="ECO:0000313" key="2">
    <source>
        <dbReference type="EMBL" id="MBW63874.1"/>
    </source>
</evidence>
<accession>A0A2M4CEY4</accession>
<name>A0A2M4CEY4_9DIPT</name>
<feature type="chain" id="PRO_5014844057" evidence="1">
    <location>
        <begin position="19"/>
        <end position="68"/>
    </location>
</feature>